<proteinExistence type="predicted"/>
<dbReference type="Pfam" id="PF18701">
    <property type="entry name" value="DUF5641"/>
    <property type="match status" value="1"/>
</dbReference>
<dbReference type="SUPFAM" id="SSF53098">
    <property type="entry name" value="Ribonuclease H-like"/>
    <property type="match status" value="1"/>
</dbReference>
<dbReference type="InterPro" id="IPR005312">
    <property type="entry name" value="DUF1759"/>
</dbReference>
<feature type="compositionally biased region" description="Low complexity" evidence="1">
    <location>
        <begin position="431"/>
        <end position="463"/>
    </location>
</feature>
<dbReference type="SUPFAM" id="SSF56672">
    <property type="entry name" value="DNA/RNA polymerases"/>
    <property type="match status" value="1"/>
</dbReference>
<dbReference type="InterPro" id="IPR012337">
    <property type="entry name" value="RNaseH-like_sf"/>
</dbReference>
<feature type="compositionally biased region" description="Polar residues" evidence="1">
    <location>
        <begin position="1810"/>
        <end position="1828"/>
    </location>
</feature>
<dbReference type="Gene3D" id="3.30.420.10">
    <property type="entry name" value="Ribonuclease H-like superfamily/Ribonuclease H"/>
    <property type="match status" value="1"/>
</dbReference>
<dbReference type="InterPro" id="IPR001584">
    <property type="entry name" value="Integrase_cat-core"/>
</dbReference>
<evidence type="ECO:0000256" key="1">
    <source>
        <dbReference type="SAM" id="MobiDB-lite"/>
    </source>
</evidence>
<evidence type="ECO:0000259" key="2">
    <source>
        <dbReference type="PROSITE" id="PS50994"/>
    </source>
</evidence>
<reference evidence="3" key="2">
    <citation type="submission" date="2025-05" db="UniProtKB">
        <authorList>
            <consortium name="EnsemblMetazoa"/>
        </authorList>
    </citation>
    <scope>IDENTIFICATION</scope>
    <source>
        <strain evidence="3">Foshan</strain>
    </source>
</reference>
<feature type="compositionally biased region" description="Polar residues" evidence="1">
    <location>
        <begin position="411"/>
        <end position="424"/>
    </location>
</feature>
<feature type="compositionally biased region" description="Polar residues" evidence="1">
    <location>
        <begin position="473"/>
        <end position="483"/>
    </location>
</feature>
<dbReference type="GeneID" id="134286254"/>
<dbReference type="PROSITE" id="PS50994">
    <property type="entry name" value="INTEGRASE"/>
    <property type="match status" value="1"/>
</dbReference>
<evidence type="ECO:0000313" key="4">
    <source>
        <dbReference type="Proteomes" id="UP000069940"/>
    </source>
</evidence>
<sequence length="1845" mass="208300">MTVPELRQLVKQERLAWISLENIEEFLSLYQADRDRSAVNLRLKKLDEVYDKYCEVRVNIEVITDDLDVDQGTENTSEDGAVGHADMVEARQRENEEIFKEFENKYFRLKQALLSKVSVSTDVVERRRDEVQTYQSSRTRYPELKLPTFSGRLSEWMNFRDNFRSLIHDNNQLSAIDKFNYLRTSLKDDALYQINQIQVTAANYDLAWGILESKFENHKLIAQEHLKSLFNVAPMKSETFQGLNHILMTFKINLQQLEKLGEDTAQWSTLLAFMLSQKLDDDTLRLWETHHSSKNIPSYTTMVDFLDNHCAILQSTSARKTNEFKKPSKPPFVHAAVSIKNCTVCNGGPHSVEQCSSFGRMKIVDRKVLARKLGLCLNCLRSGHFVADCSRSSCGKCGQRHHHLLHPYSNPVGQGQNVNQPSSQRHTKGPQAANSQSLQSNQAQNRNNSQHSQTTPTPSTSSQNACLPPPTNPSTVHHTATPSKTHHHSNTALLSTAIVKLGDHHGNTVLARALLDNGSQVCLMTENLAQRLSFRRIRENMPVNGVGGSCAVAKQAVLAIVLSCNSSYETGEVKFLVLPKITTSLPQQYIDTSSWNLPSGVCLADPGFNEPGSIDVILGVAVFYELLLCEQLKLSRSGPILHNTELGWIVAGELPETAIVSYSAVTSSSVTTTEVFEELTKFWELEACNTKSCLSIEESACETIFEETTTRDLDGKFRVQLPKKKHMLEKLGSSKAIARKRYLSMEKRLDANPELKTMYTAFMHEYLQMGHMKEIKAEEEESGLEYYIPHHAVLKPDSTTTKLRVVFDASCPTDTGVSLNDVLMVGPVVQDDLRSILLRFRLFRYAVIGDAEKMYRMVWQQASDQLLHKIFWRDSSEEPLRTYKLTTVTYGTSSAPYLATRCLNRCAEEGAERYPVAAAIVKKTFYVDDMLAGFHTIEEGKLVRKDVRELLQGSGFNLRKWNSNNPEILSEIPPQLRDDREVLDLDEKATVKTLGLTWEPATDTLRIKVPSWKPEGPVTHRIVLSEIARLFDPYGLVGPVIVQGKLFLQELWQAKYSWDELLSDDLQSRWLEFRRNLNELDAISVPRWIAYGKDVISCEIHGFSDASDKAYGATVYLRCVNLDGEITVNLVMAKSKVAPLEDLSRRKKKQSTPRLELSGALLLAHLYESVISSLGIAATSFFWTDSTIVKCWISSHPSRWQAFVGNRVSEIQHATKGGVWNHVPGIENPADIISRGATPAQIANSSLWWNGPEWLRKDIGCWPKNMQVPDKHFDSVTLEERPLVSAVLQALPPSEVFMLRSSLLNLVRLIAWIRRFANNCRQRSGQQRMIGSLTAEEHDSALLALVQLAQSECFPLDLADIAAKNEVRPTSKLHNLHPMMIDEILCVGGRLGNAPVSPGRRHPMILDSRHPLTKLILVDYHHRLLHGGPQLMIACVREKFWPLSVRNLARKIMHECVKCFRAKPRSHEQLMGDLPLERVSPAPAFQRVGIDYCGPFELQPATRKGAPVKCYLCLFVCLVCKAVHVEVVMDLTSEAFLAALRRFVARRGRPEMILCDNASNFVGARRELNELHRLFQQQQFQERVSTSAMRDLIEFKFIPARSPNFGGLWEAAVKSLKGHMRRVVGNRTLKLDEMHTVVTQIEACLNSRPLTPLSNDPRDLEVLTPGHFLIQRPLTAIPEPSLSEVPEGRLSRWQRVQSYSQQIWKRWSTDYLSTLQSRNKWTRQRNNLSVGTMVLLKEENIPPLKWRLGRVTEIHPGPDGNTRVVTVRTKDGAHFGTNGHLFRYRQGATDKLCPSTFLSIPESSRVILQQRSGTTGTTEKQQGLTASSEGIERGSVVGNLVNGQE</sequence>
<dbReference type="Pfam" id="PF03564">
    <property type="entry name" value="DUF1759"/>
    <property type="match status" value="1"/>
</dbReference>
<dbReference type="Pfam" id="PF17921">
    <property type="entry name" value="Integrase_H2C2"/>
    <property type="match status" value="1"/>
</dbReference>
<dbReference type="InterPro" id="IPR041588">
    <property type="entry name" value="Integrase_H2C2"/>
</dbReference>
<dbReference type="InterPro" id="IPR043502">
    <property type="entry name" value="DNA/RNA_pol_sf"/>
</dbReference>
<dbReference type="InterPro" id="IPR040676">
    <property type="entry name" value="DUF5641"/>
</dbReference>
<dbReference type="PANTHER" id="PTHR47331">
    <property type="entry name" value="PHD-TYPE DOMAIN-CONTAINING PROTEIN"/>
    <property type="match status" value="1"/>
</dbReference>
<dbReference type="Pfam" id="PF05380">
    <property type="entry name" value="Peptidase_A17"/>
    <property type="match status" value="1"/>
</dbReference>
<dbReference type="EnsemblMetazoa" id="AALFPA23_010707.R15041">
    <property type="protein sequence ID" value="AALFPA23_010707.P15041"/>
    <property type="gene ID" value="AALFPA23_010707"/>
</dbReference>
<accession>A0ABM1YND7</accession>
<feature type="domain" description="Integrase catalytic" evidence="2">
    <location>
        <begin position="1479"/>
        <end position="1673"/>
    </location>
</feature>
<dbReference type="Proteomes" id="UP000069940">
    <property type="component" value="Unassembled WGS sequence"/>
</dbReference>
<dbReference type="CDD" id="cd00303">
    <property type="entry name" value="retropepsin_like"/>
    <property type="match status" value="1"/>
</dbReference>
<keyword evidence="4" id="KW-1185">Reference proteome</keyword>
<dbReference type="RefSeq" id="XP_062703823.1">
    <property type="nucleotide sequence ID" value="XM_062847839.1"/>
</dbReference>
<name>A0ABM1YND7_AEDAL</name>
<dbReference type="CDD" id="cd01644">
    <property type="entry name" value="RT_pepA17"/>
    <property type="match status" value="1"/>
</dbReference>
<feature type="region of interest" description="Disordered" evidence="1">
    <location>
        <begin position="408"/>
        <end position="489"/>
    </location>
</feature>
<dbReference type="PANTHER" id="PTHR47331:SF5">
    <property type="entry name" value="RIBONUCLEASE H"/>
    <property type="match status" value="1"/>
</dbReference>
<evidence type="ECO:0000313" key="3">
    <source>
        <dbReference type="EnsemblMetazoa" id="AALFPA23_010707.P15041"/>
    </source>
</evidence>
<dbReference type="InterPro" id="IPR036397">
    <property type="entry name" value="RNaseH_sf"/>
</dbReference>
<reference evidence="4" key="1">
    <citation type="journal article" date="2015" name="Proc. Natl. Acad. Sci. U.S.A.">
        <title>Genome sequence of the Asian Tiger mosquito, Aedes albopictus, reveals insights into its biology, genetics, and evolution.</title>
        <authorList>
            <person name="Chen X.G."/>
            <person name="Jiang X."/>
            <person name="Gu J."/>
            <person name="Xu M."/>
            <person name="Wu Y."/>
            <person name="Deng Y."/>
            <person name="Zhang C."/>
            <person name="Bonizzoni M."/>
            <person name="Dermauw W."/>
            <person name="Vontas J."/>
            <person name="Armbruster P."/>
            <person name="Huang X."/>
            <person name="Yang Y."/>
            <person name="Zhang H."/>
            <person name="He W."/>
            <person name="Peng H."/>
            <person name="Liu Y."/>
            <person name="Wu K."/>
            <person name="Chen J."/>
            <person name="Lirakis M."/>
            <person name="Topalis P."/>
            <person name="Van Leeuwen T."/>
            <person name="Hall A.B."/>
            <person name="Jiang X."/>
            <person name="Thorpe C."/>
            <person name="Mueller R.L."/>
            <person name="Sun C."/>
            <person name="Waterhouse R.M."/>
            <person name="Yan G."/>
            <person name="Tu Z.J."/>
            <person name="Fang X."/>
            <person name="James A.A."/>
        </authorList>
    </citation>
    <scope>NUCLEOTIDE SEQUENCE [LARGE SCALE GENOMIC DNA]</scope>
    <source>
        <strain evidence="4">Foshan</strain>
    </source>
</reference>
<organism evidence="3 4">
    <name type="scientific">Aedes albopictus</name>
    <name type="common">Asian tiger mosquito</name>
    <name type="synonym">Stegomyia albopicta</name>
    <dbReference type="NCBI Taxonomy" id="7160"/>
    <lineage>
        <taxon>Eukaryota</taxon>
        <taxon>Metazoa</taxon>
        <taxon>Ecdysozoa</taxon>
        <taxon>Arthropoda</taxon>
        <taxon>Hexapoda</taxon>
        <taxon>Insecta</taxon>
        <taxon>Pterygota</taxon>
        <taxon>Neoptera</taxon>
        <taxon>Endopterygota</taxon>
        <taxon>Diptera</taxon>
        <taxon>Nematocera</taxon>
        <taxon>Culicoidea</taxon>
        <taxon>Culicidae</taxon>
        <taxon>Culicinae</taxon>
        <taxon>Aedini</taxon>
        <taxon>Aedes</taxon>
        <taxon>Stegomyia</taxon>
    </lineage>
</organism>
<dbReference type="InterPro" id="IPR008042">
    <property type="entry name" value="Retrotrans_Pao"/>
</dbReference>
<feature type="region of interest" description="Disordered" evidence="1">
    <location>
        <begin position="1810"/>
        <end position="1829"/>
    </location>
</feature>
<protein>
    <recommendedName>
        <fullName evidence="2">Integrase catalytic domain-containing protein</fullName>
    </recommendedName>
</protein>